<evidence type="ECO:0000313" key="1">
    <source>
        <dbReference type="EMBL" id="CCD46641.1"/>
    </source>
</evidence>
<dbReference type="Proteomes" id="UP000008177">
    <property type="component" value="Unplaced contigs"/>
</dbReference>
<dbReference type="AlphaFoldDB" id="G2Y1V1"/>
<dbReference type="InParanoid" id="G2Y1V1"/>
<proteinExistence type="predicted"/>
<organism evidence="1 2">
    <name type="scientific">Botryotinia fuckeliana (strain T4)</name>
    <name type="common">Noble rot fungus</name>
    <name type="synonym">Botrytis cinerea</name>
    <dbReference type="NCBI Taxonomy" id="999810"/>
    <lineage>
        <taxon>Eukaryota</taxon>
        <taxon>Fungi</taxon>
        <taxon>Dikarya</taxon>
        <taxon>Ascomycota</taxon>
        <taxon>Pezizomycotina</taxon>
        <taxon>Leotiomycetes</taxon>
        <taxon>Helotiales</taxon>
        <taxon>Sclerotiniaceae</taxon>
        <taxon>Botrytis</taxon>
    </lineage>
</organism>
<dbReference type="HOGENOM" id="CLU_3384659_0_0_1"/>
<name>G2Y1V1_BOTF4</name>
<gene>
    <name evidence="1" type="ORF">BofuT4_uP042520.1</name>
</gene>
<protein>
    <submittedName>
        <fullName evidence="1">Uncharacterized protein</fullName>
    </submittedName>
</protein>
<dbReference type="EMBL" id="FQ790282">
    <property type="protein sequence ID" value="CCD46641.1"/>
    <property type="molecule type" value="Genomic_DNA"/>
</dbReference>
<sequence>MTQSPSHPKTVAILFLDAWLHTWLQKVIYRAVV</sequence>
<reference evidence="2" key="1">
    <citation type="journal article" date="2011" name="PLoS Genet.">
        <title>Genomic analysis of the necrotrophic fungal pathogens Sclerotinia sclerotiorum and Botrytis cinerea.</title>
        <authorList>
            <person name="Amselem J."/>
            <person name="Cuomo C.A."/>
            <person name="van Kan J.A."/>
            <person name="Viaud M."/>
            <person name="Benito E.P."/>
            <person name="Couloux A."/>
            <person name="Coutinho P.M."/>
            <person name="de Vries R.P."/>
            <person name="Dyer P.S."/>
            <person name="Fillinger S."/>
            <person name="Fournier E."/>
            <person name="Gout L."/>
            <person name="Hahn M."/>
            <person name="Kohn L."/>
            <person name="Lapalu N."/>
            <person name="Plummer K.M."/>
            <person name="Pradier J.M."/>
            <person name="Quevillon E."/>
            <person name="Sharon A."/>
            <person name="Simon A."/>
            <person name="ten Have A."/>
            <person name="Tudzynski B."/>
            <person name="Tudzynski P."/>
            <person name="Wincker P."/>
            <person name="Andrew M."/>
            <person name="Anthouard V."/>
            <person name="Beever R.E."/>
            <person name="Beffa R."/>
            <person name="Benoit I."/>
            <person name="Bouzid O."/>
            <person name="Brault B."/>
            <person name="Chen Z."/>
            <person name="Choquer M."/>
            <person name="Collemare J."/>
            <person name="Cotton P."/>
            <person name="Danchin E.G."/>
            <person name="Da Silva C."/>
            <person name="Gautier A."/>
            <person name="Giraud C."/>
            <person name="Giraud T."/>
            <person name="Gonzalez C."/>
            <person name="Grossetete S."/>
            <person name="Guldener U."/>
            <person name="Henrissat B."/>
            <person name="Howlett B.J."/>
            <person name="Kodira C."/>
            <person name="Kretschmer M."/>
            <person name="Lappartient A."/>
            <person name="Leroch M."/>
            <person name="Levis C."/>
            <person name="Mauceli E."/>
            <person name="Neuveglise C."/>
            <person name="Oeser B."/>
            <person name="Pearson M."/>
            <person name="Poulain J."/>
            <person name="Poussereau N."/>
            <person name="Quesneville H."/>
            <person name="Rascle C."/>
            <person name="Schumacher J."/>
            <person name="Segurens B."/>
            <person name="Sexton A."/>
            <person name="Silva E."/>
            <person name="Sirven C."/>
            <person name="Soanes D.M."/>
            <person name="Talbot N.J."/>
            <person name="Templeton M."/>
            <person name="Yandava C."/>
            <person name="Yarden O."/>
            <person name="Zeng Q."/>
            <person name="Rollins J.A."/>
            <person name="Lebrun M.H."/>
            <person name="Dickman M."/>
        </authorList>
    </citation>
    <scope>NUCLEOTIDE SEQUENCE [LARGE SCALE GENOMIC DNA]</scope>
    <source>
        <strain evidence="2">T4</strain>
    </source>
</reference>
<evidence type="ECO:0000313" key="2">
    <source>
        <dbReference type="Proteomes" id="UP000008177"/>
    </source>
</evidence>
<accession>G2Y1V1</accession>